<keyword evidence="3" id="KW-1185">Reference proteome</keyword>
<name>A0A8J5M270_9STRA</name>
<protein>
    <submittedName>
        <fullName evidence="2">Uncharacterized protein</fullName>
    </submittedName>
</protein>
<organism evidence="2 3">
    <name type="scientific">Phytophthora aleatoria</name>
    <dbReference type="NCBI Taxonomy" id="2496075"/>
    <lineage>
        <taxon>Eukaryota</taxon>
        <taxon>Sar</taxon>
        <taxon>Stramenopiles</taxon>
        <taxon>Oomycota</taxon>
        <taxon>Peronosporomycetes</taxon>
        <taxon>Peronosporales</taxon>
        <taxon>Peronosporaceae</taxon>
        <taxon>Phytophthora</taxon>
    </lineage>
</organism>
<feature type="compositionally biased region" description="Basic and acidic residues" evidence="1">
    <location>
        <begin position="60"/>
        <end position="69"/>
    </location>
</feature>
<feature type="compositionally biased region" description="Gly residues" evidence="1">
    <location>
        <begin position="38"/>
        <end position="52"/>
    </location>
</feature>
<gene>
    <name evidence="2" type="ORF">JG688_00016266</name>
</gene>
<dbReference type="EMBL" id="JAENGY010001971">
    <property type="protein sequence ID" value="KAG6945998.1"/>
    <property type="molecule type" value="Genomic_DNA"/>
</dbReference>
<dbReference type="AlphaFoldDB" id="A0A8J5M270"/>
<sequence>MSPGASVYGSGLFMRVATTDEYVCVWYVWCSLTGPVGAGTGQQGRGQGGRGRGSAHRNRERSQSSEVAREFGGGFGSIDVMASNATRTTQSNEAAGTFPVRSEMASLTPMKTPPPLPQDIYVDKLVAFSPQKGMKSTT</sequence>
<comment type="caution">
    <text evidence="2">The sequence shown here is derived from an EMBL/GenBank/DDBJ whole genome shotgun (WGS) entry which is preliminary data.</text>
</comment>
<reference evidence="2" key="1">
    <citation type="submission" date="2021-01" db="EMBL/GenBank/DDBJ databases">
        <title>Phytophthora aleatoria, a newly-described species from Pinus radiata is distinct from Phytophthora cactorum isolates based on comparative genomics.</title>
        <authorList>
            <person name="Mcdougal R."/>
            <person name="Panda P."/>
            <person name="Williams N."/>
            <person name="Studholme D.J."/>
        </authorList>
    </citation>
    <scope>NUCLEOTIDE SEQUENCE</scope>
    <source>
        <strain evidence="2">NZFS 4037</strain>
    </source>
</reference>
<feature type="region of interest" description="Disordered" evidence="1">
    <location>
        <begin position="38"/>
        <end position="71"/>
    </location>
</feature>
<dbReference type="Proteomes" id="UP000709295">
    <property type="component" value="Unassembled WGS sequence"/>
</dbReference>
<proteinExistence type="predicted"/>
<evidence type="ECO:0000313" key="3">
    <source>
        <dbReference type="Proteomes" id="UP000709295"/>
    </source>
</evidence>
<evidence type="ECO:0000256" key="1">
    <source>
        <dbReference type="SAM" id="MobiDB-lite"/>
    </source>
</evidence>
<evidence type="ECO:0000313" key="2">
    <source>
        <dbReference type="EMBL" id="KAG6945998.1"/>
    </source>
</evidence>
<accession>A0A8J5M270</accession>